<dbReference type="RefSeq" id="WP_145853841.1">
    <property type="nucleotide sequence ID" value="NZ_RPFW01000003.1"/>
</dbReference>
<dbReference type="GO" id="GO:0005524">
    <property type="term" value="F:ATP binding"/>
    <property type="evidence" value="ECO:0007669"/>
    <property type="project" value="UniProtKB-KW"/>
</dbReference>
<dbReference type="PANTHER" id="PTHR42749">
    <property type="entry name" value="CELL SHAPE-DETERMINING PROTEIN MREB"/>
    <property type="match status" value="1"/>
</dbReference>
<evidence type="ECO:0000256" key="3">
    <source>
        <dbReference type="ARBA" id="ARBA00022741"/>
    </source>
</evidence>
<dbReference type="PANTHER" id="PTHR42749:SF1">
    <property type="entry name" value="CELL SHAPE-DETERMINING PROTEIN MREB"/>
    <property type="match status" value="1"/>
</dbReference>
<proteinExistence type="inferred from homology"/>
<dbReference type="InterPro" id="IPR004753">
    <property type="entry name" value="MreB"/>
</dbReference>
<dbReference type="OrthoDB" id="9768127at2"/>
<evidence type="ECO:0000313" key="7">
    <source>
        <dbReference type="EMBL" id="TVZ03971.1"/>
    </source>
</evidence>
<keyword evidence="8" id="KW-1185">Reference proteome</keyword>
<protein>
    <submittedName>
        <fullName evidence="7">Rod shape-determining protein</fullName>
    </submittedName>
</protein>
<evidence type="ECO:0000313" key="8">
    <source>
        <dbReference type="Proteomes" id="UP000460272"/>
    </source>
</evidence>
<evidence type="ECO:0000256" key="1">
    <source>
        <dbReference type="ARBA" id="ARBA00004496"/>
    </source>
</evidence>
<dbReference type="PRINTS" id="PR01652">
    <property type="entry name" value="SHAPEPROTEIN"/>
</dbReference>
<dbReference type="Gene3D" id="3.30.420.40">
    <property type="match status" value="2"/>
</dbReference>
<comment type="subcellular location">
    <subcellularLocation>
        <location evidence="1">Cytoplasm</location>
    </subcellularLocation>
</comment>
<dbReference type="Pfam" id="PF06723">
    <property type="entry name" value="MreB_Mbl"/>
    <property type="match status" value="1"/>
</dbReference>
<accession>A0A6P2C0U7</accession>
<keyword evidence="4" id="KW-0067">ATP-binding</keyword>
<keyword evidence="2" id="KW-0963">Cytoplasm</keyword>
<evidence type="ECO:0000256" key="4">
    <source>
        <dbReference type="ARBA" id="ARBA00022840"/>
    </source>
</evidence>
<name>A0A6P2C0U7_9ACTN</name>
<dbReference type="GO" id="GO:0000902">
    <property type="term" value="P:cell morphogenesis"/>
    <property type="evidence" value="ECO:0007669"/>
    <property type="project" value="InterPro"/>
</dbReference>
<evidence type="ECO:0000256" key="5">
    <source>
        <dbReference type="ARBA" id="ARBA00022960"/>
    </source>
</evidence>
<dbReference type="InterPro" id="IPR056546">
    <property type="entry name" value="MreB_MamK-like"/>
</dbReference>
<keyword evidence="5" id="KW-0133">Cell shape</keyword>
<keyword evidence="3" id="KW-0547">Nucleotide-binding</keyword>
<dbReference type="GO" id="GO:0008360">
    <property type="term" value="P:regulation of cell shape"/>
    <property type="evidence" value="ECO:0007669"/>
    <property type="project" value="UniProtKB-KW"/>
</dbReference>
<evidence type="ECO:0000256" key="6">
    <source>
        <dbReference type="ARBA" id="ARBA00023458"/>
    </source>
</evidence>
<reference evidence="7 8" key="1">
    <citation type="submission" date="2018-11" db="EMBL/GenBank/DDBJ databases">
        <title>Trebonia kvetii gen.nov., sp.nov., a novel acidophilic actinobacterium, and proposal of the new actinobacterial family Treboniaceae fam. nov.</title>
        <authorList>
            <person name="Rapoport D."/>
            <person name="Sagova-Mareckova M."/>
            <person name="Sedlacek I."/>
            <person name="Provaznik J."/>
            <person name="Kralova S."/>
            <person name="Pavlinic D."/>
            <person name="Benes V."/>
            <person name="Kopecky J."/>
        </authorList>
    </citation>
    <scope>NUCLEOTIDE SEQUENCE [LARGE SCALE GENOMIC DNA]</scope>
    <source>
        <strain evidence="7 8">15Tr583</strain>
    </source>
</reference>
<sequence length="323" mass="32921">MLSRGSVAIDLGTVNTLVWVDGRGLVLEEPSAIAIDDATGSVAAIGTAADALADKEPKDIRVIHPLRDGVIADLDATAEMLHGFLRKSGALGGPFRRRAVVCVPGGATWVERRSVIAAFGTRRSRWAVELVDEPVAAAAGAGFDLSAGEGGFVVDVGGGTTEVAAVAGWRVVRAESLRMAGNAMDEAIISAARSGLGMILSQRAARQLKAELGLTGGPEGWAETVGLDAARRTPRVEKVPGDLVAGALGPVVSAIGTTVQNVLSDIPAGLAEDVVRGQVRLSGGGALLPGLADRLGEVAGIGVILVDDPLRTVVRGAARMLQA</sequence>
<dbReference type="SUPFAM" id="SSF53067">
    <property type="entry name" value="Actin-like ATPase domain"/>
    <property type="match status" value="2"/>
</dbReference>
<evidence type="ECO:0000256" key="2">
    <source>
        <dbReference type="ARBA" id="ARBA00022490"/>
    </source>
</evidence>
<dbReference type="EMBL" id="RPFW01000003">
    <property type="protein sequence ID" value="TVZ03971.1"/>
    <property type="molecule type" value="Genomic_DNA"/>
</dbReference>
<dbReference type="InterPro" id="IPR043129">
    <property type="entry name" value="ATPase_NBD"/>
</dbReference>
<gene>
    <name evidence="7" type="ORF">EAS64_16210</name>
</gene>
<dbReference type="AlphaFoldDB" id="A0A6P2C0U7"/>
<organism evidence="7 8">
    <name type="scientific">Trebonia kvetii</name>
    <dbReference type="NCBI Taxonomy" id="2480626"/>
    <lineage>
        <taxon>Bacteria</taxon>
        <taxon>Bacillati</taxon>
        <taxon>Actinomycetota</taxon>
        <taxon>Actinomycetes</taxon>
        <taxon>Streptosporangiales</taxon>
        <taxon>Treboniaceae</taxon>
        <taxon>Trebonia</taxon>
    </lineage>
</organism>
<comment type="similarity">
    <text evidence="6">Belongs to the FtsA/MreB family.</text>
</comment>
<comment type="caution">
    <text evidence="7">The sequence shown here is derived from an EMBL/GenBank/DDBJ whole genome shotgun (WGS) entry which is preliminary data.</text>
</comment>
<dbReference type="Proteomes" id="UP000460272">
    <property type="component" value="Unassembled WGS sequence"/>
</dbReference>
<dbReference type="GO" id="GO:0005737">
    <property type="term" value="C:cytoplasm"/>
    <property type="evidence" value="ECO:0007669"/>
    <property type="project" value="UniProtKB-SubCell"/>
</dbReference>